<dbReference type="Gramene" id="TraesSYM1D03G00561210.1">
    <property type="protein sequence ID" value="TraesSYM1D03G00561210.1.CDS1"/>
    <property type="gene ID" value="TraesSYM1D03G00561210"/>
</dbReference>
<dbReference type="Gramene" id="TraesNOR1D03G00562250.1">
    <property type="protein sequence ID" value="TraesNOR1D03G00562250.1.CDS1"/>
    <property type="gene ID" value="TraesNOR1D03G00562250"/>
</dbReference>
<reference evidence="2" key="2">
    <citation type="submission" date="2018-10" db="UniProtKB">
        <authorList>
            <consortium name="EnsemblPlants"/>
        </authorList>
    </citation>
    <scope>IDENTIFICATION</scope>
</reference>
<evidence type="ECO:0000256" key="1">
    <source>
        <dbReference type="SAM" id="MobiDB-lite"/>
    </source>
</evidence>
<dbReference type="Gramene" id="TraesMAC1D03G00553640.1">
    <property type="protein sequence ID" value="TraesMAC1D03G00553640.1.CDS1"/>
    <property type="gene ID" value="TraesMAC1D03G00553640"/>
</dbReference>
<dbReference type="Gramene" id="TraesJAG1D03G00553610.1">
    <property type="protein sequence ID" value="TraesJAG1D03G00553610.1.CDS1"/>
    <property type="gene ID" value="TraesJAG1D03G00553610"/>
</dbReference>
<dbReference type="Gramene" id="TraesWEE_scaffold_070127_01G000300.1">
    <property type="protein sequence ID" value="TraesWEE_scaffold_070127_01G000300.1"/>
    <property type="gene ID" value="TraesWEE_scaffold_070127_01G000300"/>
</dbReference>
<feature type="region of interest" description="Disordered" evidence="1">
    <location>
        <begin position="73"/>
        <end position="116"/>
    </location>
</feature>
<evidence type="ECO:0000313" key="3">
    <source>
        <dbReference type="Proteomes" id="UP000019116"/>
    </source>
</evidence>
<dbReference type="Gramene" id="TraesCLE_scaffold_167120_01G000300.1">
    <property type="protein sequence ID" value="TraesCLE_scaffold_167120_01G000300.1"/>
    <property type="gene ID" value="TraesCLE_scaffold_167120_01G000300"/>
</dbReference>
<dbReference type="Gramene" id="TraesSTA1D03G00552700.1">
    <property type="protein sequence ID" value="TraesSTA1D03G00552700.1.CDS1"/>
    <property type="gene ID" value="TraesSTA1D03G00552700"/>
</dbReference>
<dbReference type="Gramene" id="TraesJUL1D03G00557070.1">
    <property type="protein sequence ID" value="TraesJUL1D03G00557070.1.CDS1"/>
    <property type="gene ID" value="TraesJUL1D03G00557070"/>
</dbReference>
<dbReference type="Gramene" id="TraesLDM1D03G00556490.1">
    <property type="protein sequence ID" value="TraesLDM1D03G00556490.1.CDS1"/>
    <property type="gene ID" value="TraesLDM1D03G00556490"/>
</dbReference>
<accession>A0A3B6A056</accession>
<dbReference type="Gramene" id="TraesROB_scaffold_080675_01G000100.1">
    <property type="protein sequence ID" value="TraesROB_scaffold_080675_01G000100.1"/>
    <property type="gene ID" value="TraesROB_scaffold_080675_01G000100"/>
</dbReference>
<organism evidence="2">
    <name type="scientific">Triticum aestivum</name>
    <name type="common">Wheat</name>
    <dbReference type="NCBI Taxonomy" id="4565"/>
    <lineage>
        <taxon>Eukaryota</taxon>
        <taxon>Viridiplantae</taxon>
        <taxon>Streptophyta</taxon>
        <taxon>Embryophyta</taxon>
        <taxon>Tracheophyta</taxon>
        <taxon>Spermatophyta</taxon>
        <taxon>Magnoliopsida</taxon>
        <taxon>Liliopsida</taxon>
        <taxon>Poales</taxon>
        <taxon>Poaceae</taxon>
        <taxon>BOP clade</taxon>
        <taxon>Pooideae</taxon>
        <taxon>Triticodae</taxon>
        <taxon>Triticeae</taxon>
        <taxon>Triticinae</taxon>
        <taxon>Triticum</taxon>
    </lineage>
</organism>
<sequence length="116" mass="10515">MAIKLSKWNGPVGVIAPAAGTIAGGAATGSKTATDATGGGAGTIGITAMGGAVSEAAGGSAGSVSFEVAGMTASVEEDPEEAIAGSGGATGAEAVAGGDGGIGAENREPTAVVPKN</sequence>
<dbReference type="Gramene" id="TraesCS1D02G381000.1">
    <property type="protein sequence ID" value="TraesCS1D02G381000.1.cds1"/>
    <property type="gene ID" value="TraesCS1D02G381000"/>
</dbReference>
<dbReference type="Gramene" id="TraesLAC1D03G00557970.1">
    <property type="protein sequence ID" value="TraesLAC1D03G00557970.1.CDS1"/>
    <property type="gene ID" value="TraesLAC1D03G00557970"/>
</dbReference>
<name>A0A3B6A056_WHEAT</name>
<dbReference type="EnsemblPlants" id="TraesCS1D02G381000.1">
    <property type="protein sequence ID" value="TraesCS1D02G381000.1.cds1"/>
    <property type="gene ID" value="TraesCS1D02G381000"/>
</dbReference>
<dbReference type="Gramene" id="TraesARI1D03G00560460.1">
    <property type="protein sequence ID" value="TraesARI1D03G00560460.1.CDS1"/>
    <property type="gene ID" value="TraesARI1D03G00560460"/>
</dbReference>
<evidence type="ECO:0000313" key="2">
    <source>
        <dbReference type="EnsemblPlants" id="TraesCS1D02G381000.1.cds1"/>
    </source>
</evidence>
<proteinExistence type="predicted"/>
<dbReference type="Proteomes" id="UP000019116">
    <property type="component" value="Chromosome 1D"/>
</dbReference>
<dbReference type="Gramene" id="TraesCAD_scaffold_060193_01G000100.1">
    <property type="protein sequence ID" value="TraesCAD_scaffold_060193_01G000100.1"/>
    <property type="gene ID" value="TraesCAD_scaffold_060193_01G000100"/>
</dbReference>
<protein>
    <submittedName>
        <fullName evidence="2">Uncharacterized protein</fullName>
    </submittedName>
</protein>
<keyword evidence="3" id="KW-1185">Reference proteome</keyword>
<dbReference type="Gramene" id="TraesCS1D03G0886100.1">
    <property type="protein sequence ID" value="TraesCS1D03G0886100.1.CDS1"/>
    <property type="gene ID" value="TraesCS1D03G0886100"/>
</dbReference>
<reference evidence="2" key="1">
    <citation type="submission" date="2018-08" db="EMBL/GenBank/DDBJ databases">
        <authorList>
            <person name="Rossello M."/>
        </authorList>
    </citation>
    <scope>NUCLEOTIDE SEQUENCE [LARGE SCALE GENOMIC DNA]</scope>
    <source>
        <strain evidence="2">cv. Chinese Spring</strain>
    </source>
</reference>
<dbReference type="AlphaFoldDB" id="A0A3B6A056"/>